<keyword evidence="2" id="KW-1185">Reference proteome</keyword>
<dbReference type="EMBL" id="CAJVPU010036392">
    <property type="protein sequence ID" value="CAG8729975.1"/>
    <property type="molecule type" value="Genomic_DNA"/>
</dbReference>
<protein>
    <submittedName>
        <fullName evidence="1">7992_t:CDS:1</fullName>
    </submittedName>
</protein>
<dbReference type="Proteomes" id="UP000789702">
    <property type="component" value="Unassembled WGS sequence"/>
</dbReference>
<feature type="non-terminal residue" evidence="1">
    <location>
        <position position="49"/>
    </location>
</feature>
<comment type="caution">
    <text evidence="1">The sequence shown here is derived from an EMBL/GenBank/DDBJ whole genome shotgun (WGS) entry which is preliminary data.</text>
</comment>
<feature type="non-terminal residue" evidence="1">
    <location>
        <position position="1"/>
    </location>
</feature>
<accession>A0ACA9Q020</accession>
<gene>
    <name evidence="1" type="ORF">DHETER_LOCUS13371</name>
</gene>
<name>A0ACA9Q020_9GLOM</name>
<evidence type="ECO:0000313" key="1">
    <source>
        <dbReference type="EMBL" id="CAG8729975.1"/>
    </source>
</evidence>
<reference evidence="1" key="1">
    <citation type="submission" date="2021-06" db="EMBL/GenBank/DDBJ databases">
        <authorList>
            <person name="Kallberg Y."/>
            <person name="Tangrot J."/>
            <person name="Rosling A."/>
        </authorList>
    </citation>
    <scope>NUCLEOTIDE SEQUENCE</scope>
    <source>
        <strain evidence="1">IL203A</strain>
    </source>
</reference>
<evidence type="ECO:0000313" key="2">
    <source>
        <dbReference type="Proteomes" id="UP000789702"/>
    </source>
</evidence>
<proteinExistence type="predicted"/>
<organism evidence="1 2">
    <name type="scientific">Dentiscutata heterogama</name>
    <dbReference type="NCBI Taxonomy" id="1316150"/>
    <lineage>
        <taxon>Eukaryota</taxon>
        <taxon>Fungi</taxon>
        <taxon>Fungi incertae sedis</taxon>
        <taxon>Mucoromycota</taxon>
        <taxon>Glomeromycotina</taxon>
        <taxon>Glomeromycetes</taxon>
        <taxon>Diversisporales</taxon>
        <taxon>Gigasporaceae</taxon>
        <taxon>Dentiscutata</taxon>
    </lineage>
</organism>
<sequence length="49" mass="5732">NPRIQECFKFIGLNVEEATLAANFQERRIRTPLFAFRESQLFVLKNFAG</sequence>